<name>A0A0W0ZHY4_9GAMM</name>
<comment type="caution">
    <text evidence="1">The sequence shown here is derived from an EMBL/GenBank/DDBJ whole genome shotgun (WGS) entry which is preliminary data.</text>
</comment>
<dbReference type="NCBIfam" id="TIGR02532">
    <property type="entry name" value="IV_pilin_GFxxxE"/>
    <property type="match status" value="1"/>
</dbReference>
<dbReference type="STRING" id="947033.Lste_1939"/>
<organism evidence="1 2">
    <name type="scientific">Legionella steelei</name>
    <dbReference type="NCBI Taxonomy" id="947033"/>
    <lineage>
        <taxon>Bacteria</taxon>
        <taxon>Pseudomonadati</taxon>
        <taxon>Pseudomonadota</taxon>
        <taxon>Gammaproteobacteria</taxon>
        <taxon>Legionellales</taxon>
        <taxon>Legionellaceae</taxon>
        <taxon>Legionella</taxon>
    </lineage>
</organism>
<keyword evidence="2" id="KW-1185">Reference proteome</keyword>
<evidence type="ECO:0000313" key="1">
    <source>
        <dbReference type="EMBL" id="KTD68781.1"/>
    </source>
</evidence>
<gene>
    <name evidence="1" type="ORF">Lste_1939</name>
</gene>
<accession>A0A0W0ZHY4</accession>
<dbReference type="RefSeq" id="WP_058510843.1">
    <property type="nucleotide sequence ID" value="NZ_DAIOMV010000009.1"/>
</dbReference>
<evidence type="ECO:0000313" key="2">
    <source>
        <dbReference type="Proteomes" id="UP000054926"/>
    </source>
</evidence>
<dbReference type="Pfam" id="PF07963">
    <property type="entry name" value="N_methyl"/>
    <property type="match status" value="1"/>
</dbReference>
<dbReference type="Proteomes" id="UP000054926">
    <property type="component" value="Unassembled WGS sequence"/>
</dbReference>
<protein>
    <recommendedName>
        <fullName evidence="3">Tfp pilus assembly protein PilV</fullName>
    </recommendedName>
</protein>
<dbReference type="InterPro" id="IPR012902">
    <property type="entry name" value="N_methyl_site"/>
</dbReference>
<dbReference type="EMBL" id="LNYY01000019">
    <property type="protein sequence ID" value="KTD68781.1"/>
    <property type="molecule type" value="Genomic_DNA"/>
</dbReference>
<sequence>MNWQKGFSLTEVLVSLFLVSTLALTLLQQQWQNKQLVNQLVLRMQASQFLDEIEETLVAKVPKLPSAPTPYHLEIHHKNQYLRIQLAWFKQLGTLTRKHSSISRFK</sequence>
<evidence type="ECO:0008006" key="3">
    <source>
        <dbReference type="Google" id="ProtNLM"/>
    </source>
</evidence>
<dbReference type="OrthoDB" id="5653530at2"/>
<dbReference type="AlphaFoldDB" id="A0A0W0ZHY4"/>
<dbReference type="PATRIC" id="fig|947033.5.peg.2060"/>
<proteinExistence type="predicted"/>
<reference evidence="1 2" key="1">
    <citation type="submission" date="2015-11" db="EMBL/GenBank/DDBJ databases">
        <title>Genomic analysis of 38 Legionella species identifies large and diverse effector repertoires.</title>
        <authorList>
            <person name="Burstein D."/>
            <person name="Amaro F."/>
            <person name="Zusman T."/>
            <person name="Lifshitz Z."/>
            <person name="Cohen O."/>
            <person name="Gilbert J.A."/>
            <person name="Pupko T."/>
            <person name="Shuman H.A."/>
            <person name="Segal G."/>
        </authorList>
    </citation>
    <scope>NUCLEOTIDE SEQUENCE [LARGE SCALE GENOMIC DNA]</scope>
    <source>
        <strain evidence="1 2">IMVS3376</strain>
    </source>
</reference>